<evidence type="ECO:0000313" key="1">
    <source>
        <dbReference type="EMBL" id="GFO33000.1"/>
    </source>
</evidence>
<name>A0AAV4CMC4_9GAST</name>
<dbReference type="EMBL" id="BLXT01006709">
    <property type="protein sequence ID" value="GFO33000.1"/>
    <property type="molecule type" value="Genomic_DNA"/>
</dbReference>
<comment type="caution">
    <text evidence="1">The sequence shown here is derived from an EMBL/GenBank/DDBJ whole genome shotgun (WGS) entry which is preliminary data.</text>
</comment>
<keyword evidence="2" id="KW-1185">Reference proteome</keyword>
<dbReference type="Proteomes" id="UP000735302">
    <property type="component" value="Unassembled WGS sequence"/>
</dbReference>
<proteinExistence type="predicted"/>
<sequence>MLQLDSESAELVVTNCVTLRDPEGYSCIEMRVWRLAERRMSRYCDALTDYMANASGYAEQFLQRKIDAQMVVKRLYYVDSGCDDCGHEVLSDLAWAHSGGDATCDG</sequence>
<gene>
    <name evidence="1" type="ORF">PoB_005950500</name>
</gene>
<accession>A0AAV4CMC4</accession>
<protein>
    <submittedName>
        <fullName evidence="1">Uncharacterized protein</fullName>
    </submittedName>
</protein>
<organism evidence="1 2">
    <name type="scientific">Plakobranchus ocellatus</name>
    <dbReference type="NCBI Taxonomy" id="259542"/>
    <lineage>
        <taxon>Eukaryota</taxon>
        <taxon>Metazoa</taxon>
        <taxon>Spiralia</taxon>
        <taxon>Lophotrochozoa</taxon>
        <taxon>Mollusca</taxon>
        <taxon>Gastropoda</taxon>
        <taxon>Heterobranchia</taxon>
        <taxon>Euthyneura</taxon>
        <taxon>Panpulmonata</taxon>
        <taxon>Sacoglossa</taxon>
        <taxon>Placobranchoidea</taxon>
        <taxon>Plakobranchidae</taxon>
        <taxon>Plakobranchus</taxon>
    </lineage>
</organism>
<dbReference type="AlphaFoldDB" id="A0AAV4CMC4"/>
<reference evidence="1 2" key="1">
    <citation type="journal article" date="2021" name="Elife">
        <title>Chloroplast acquisition without the gene transfer in kleptoplastic sea slugs, Plakobranchus ocellatus.</title>
        <authorList>
            <person name="Maeda T."/>
            <person name="Takahashi S."/>
            <person name="Yoshida T."/>
            <person name="Shimamura S."/>
            <person name="Takaki Y."/>
            <person name="Nagai Y."/>
            <person name="Toyoda A."/>
            <person name="Suzuki Y."/>
            <person name="Arimoto A."/>
            <person name="Ishii H."/>
            <person name="Satoh N."/>
            <person name="Nishiyama T."/>
            <person name="Hasebe M."/>
            <person name="Maruyama T."/>
            <person name="Minagawa J."/>
            <person name="Obokata J."/>
            <person name="Shigenobu S."/>
        </authorList>
    </citation>
    <scope>NUCLEOTIDE SEQUENCE [LARGE SCALE GENOMIC DNA]</scope>
</reference>
<evidence type="ECO:0000313" key="2">
    <source>
        <dbReference type="Proteomes" id="UP000735302"/>
    </source>
</evidence>